<keyword evidence="2" id="KW-0472">Membrane</keyword>
<evidence type="ECO:0000313" key="4">
    <source>
        <dbReference type="Proteomes" id="UP000184330"/>
    </source>
</evidence>
<evidence type="ECO:0000256" key="1">
    <source>
        <dbReference type="SAM" id="MobiDB-lite"/>
    </source>
</evidence>
<evidence type="ECO:0008006" key="5">
    <source>
        <dbReference type="Google" id="ProtNLM"/>
    </source>
</evidence>
<dbReference type="STRING" id="576137.A0A1L7XIT7"/>
<reference evidence="3 4" key="1">
    <citation type="submission" date="2016-03" db="EMBL/GenBank/DDBJ databases">
        <authorList>
            <person name="Ploux O."/>
        </authorList>
    </citation>
    <scope>NUCLEOTIDE SEQUENCE [LARGE SCALE GENOMIC DNA]</scope>
    <source>
        <strain evidence="3 4">UAMH 11012</strain>
    </source>
</reference>
<feature type="region of interest" description="Disordered" evidence="1">
    <location>
        <begin position="177"/>
        <end position="206"/>
    </location>
</feature>
<organism evidence="3 4">
    <name type="scientific">Phialocephala subalpina</name>
    <dbReference type="NCBI Taxonomy" id="576137"/>
    <lineage>
        <taxon>Eukaryota</taxon>
        <taxon>Fungi</taxon>
        <taxon>Dikarya</taxon>
        <taxon>Ascomycota</taxon>
        <taxon>Pezizomycotina</taxon>
        <taxon>Leotiomycetes</taxon>
        <taxon>Helotiales</taxon>
        <taxon>Mollisiaceae</taxon>
        <taxon>Phialocephala</taxon>
        <taxon>Phialocephala fortinii species complex</taxon>
    </lineage>
</organism>
<keyword evidence="4" id="KW-1185">Reference proteome</keyword>
<dbReference type="SUPFAM" id="SSF50965">
    <property type="entry name" value="Galactose oxidase, central domain"/>
    <property type="match status" value="1"/>
</dbReference>
<keyword evidence="2" id="KW-1133">Transmembrane helix</keyword>
<dbReference type="OrthoDB" id="10251809at2759"/>
<name>A0A1L7XIT7_9HELO</name>
<protein>
    <recommendedName>
        <fullName evidence="5">Kelch repeat-containing protein</fullName>
    </recommendedName>
</protein>
<evidence type="ECO:0000313" key="3">
    <source>
        <dbReference type="EMBL" id="CZR64955.1"/>
    </source>
</evidence>
<feature type="transmembrane region" description="Helical" evidence="2">
    <location>
        <begin position="211"/>
        <end position="234"/>
    </location>
</feature>
<dbReference type="AlphaFoldDB" id="A0A1L7XIT7"/>
<gene>
    <name evidence="3" type="ORF">PAC_14855</name>
</gene>
<dbReference type="InterPro" id="IPR011043">
    <property type="entry name" value="Gal_Oxase/kelch_b-propeller"/>
</dbReference>
<keyword evidence="2" id="KW-0812">Transmembrane</keyword>
<proteinExistence type="predicted"/>
<feature type="compositionally biased region" description="Low complexity" evidence="1">
    <location>
        <begin position="182"/>
        <end position="194"/>
    </location>
</feature>
<accession>A0A1L7XIT7</accession>
<dbReference type="EMBL" id="FJOG01000028">
    <property type="protein sequence ID" value="CZR64955.1"/>
    <property type="molecule type" value="Genomic_DNA"/>
</dbReference>
<dbReference type="Proteomes" id="UP000184330">
    <property type="component" value="Unassembled WGS sequence"/>
</dbReference>
<evidence type="ECO:0000256" key="2">
    <source>
        <dbReference type="SAM" id="Phobius"/>
    </source>
</evidence>
<sequence length="255" mass="27376">MIKSQYLNISGPSAQGRGEGLMVFVPASTSGILVYFGGGTQDPSTREVFGAPMDNITIYDIAAKKWYAQEASGQISEQRTRFCGGVAWPDDKSSSNIYLYGGHRPNAETINGTGIISPSLYVMQYSQQHTNDRDGRAFLNATTCDSPVVQAQHNINLGLNNLDIILWSDKKGGANATSPLYTVPTRTPTATSTPTPTPTPTPPKKKTNTTVIMVGWVVGGILLLVAAIASFVLLRWGRAKNDLVPDLVSQSNANQ</sequence>